<accession>A0ABR2HR43</accession>
<sequence length="158" mass="17315">MLHHPQGPCRRGRAGKLRHGLPTHEHAPRRDRVDKGAHHPLVDLARQRLRTPRLLCRQRLVPLQPEGRSDGAGMQTAHGARGGRPADLGLETLQHPRNGAGAGPLEGLVPVEGAVLQTQGIQERRALHGRLVVLQGKLPTRVHPVHRHLHVARAYGVP</sequence>
<protein>
    <submittedName>
        <fullName evidence="2">Uncharacterized protein</fullName>
    </submittedName>
</protein>
<evidence type="ECO:0000256" key="1">
    <source>
        <dbReference type="SAM" id="MobiDB-lite"/>
    </source>
</evidence>
<keyword evidence="3" id="KW-1185">Reference proteome</keyword>
<evidence type="ECO:0000313" key="2">
    <source>
        <dbReference type="EMBL" id="KAK8851393.1"/>
    </source>
</evidence>
<proteinExistence type="predicted"/>
<dbReference type="EMBL" id="JAPCWZ010000009">
    <property type="protein sequence ID" value="KAK8851393.1"/>
    <property type="molecule type" value="Genomic_DNA"/>
</dbReference>
<dbReference type="Proteomes" id="UP001390339">
    <property type="component" value="Unassembled WGS sequence"/>
</dbReference>
<reference evidence="2 3" key="1">
    <citation type="journal article" date="2024" name="IMA Fungus">
        <title>Apiospora arundinis, a panoply of carbohydrate-active enzymes and secondary metabolites.</title>
        <authorList>
            <person name="Sorensen T."/>
            <person name="Petersen C."/>
            <person name="Muurmann A.T."/>
            <person name="Christiansen J.V."/>
            <person name="Brundto M.L."/>
            <person name="Overgaard C.K."/>
            <person name="Boysen A.T."/>
            <person name="Wollenberg R.D."/>
            <person name="Larsen T.O."/>
            <person name="Sorensen J.L."/>
            <person name="Nielsen K.L."/>
            <person name="Sondergaard T.E."/>
        </authorList>
    </citation>
    <scope>NUCLEOTIDE SEQUENCE [LARGE SCALE GENOMIC DNA]</scope>
    <source>
        <strain evidence="2 3">AAU 773</strain>
    </source>
</reference>
<comment type="caution">
    <text evidence="2">The sequence shown here is derived from an EMBL/GenBank/DDBJ whole genome shotgun (WGS) entry which is preliminary data.</text>
</comment>
<feature type="region of interest" description="Disordered" evidence="1">
    <location>
        <begin position="1"/>
        <end position="40"/>
    </location>
</feature>
<evidence type="ECO:0000313" key="3">
    <source>
        <dbReference type="Proteomes" id="UP001390339"/>
    </source>
</evidence>
<name>A0ABR2HR43_9PEZI</name>
<organism evidence="2 3">
    <name type="scientific">Apiospora arundinis</name>
    <dbReference type="NCBI Taxonomy" id="335852"/>
    <lineage>
        <taxon>Eukaryota</taxon>
        <taxon>Fungi</taxon>
        <taxon>Dikarya</taxon>
        <taxon>Ascomycota</taxon>
        <taxon>Pezizomycotina</taxon>
        <taxon>Sordariomycetes</taxon>
        <taxon>Xylariomycetidae</taxon>
        <taxon>Amphisphaeriales</taxon>
        <taxon>Apiosporaceae</taxon>
        <taxon>Apiospora</taxon>
    </lineage>
</organism>
<feature type="compositionally biased region" description="Basic residues" evidence="1">
    <location>
        <begin position="10"/>
        <end position="21"/>
    </location>
</feature>
<gene>
    <name evidence="2" type="ORF">PGQ11_013872</name>
</gene>
<feature type="compositionally biased region" description="Basic and acidic residues" evidence="1">
    <location>
        <begin position="22"/>
        <end position="40"/>
    </location>
</feature>